<evidence type="ECO:0000256" key="7">
    <source>
        <dbReference type="SAM" id="Phobius"/>
    </source>
</evidence>
<dbReference type="PRINTS" id="PR01837">
    <property type="entry name" value="MGTCSAPBPROT"/>
</dbReference>
<keyword evidence="3" id="KW-1003">Cell membrane</keyword>
<sequence>MLWDFILRLFIAGVLGAVVGLDREYRAKEAGYRTHFLVSLGSALIMIVSQYGFQQVILENSVSLDPSRVAAQVVSGIGFIGAGTIIIQKQFVRGLTTAAGIWATAGIGLAIGAGMYGIGVAATILTLIGLELLSFIFKSLGMKSSMIVFSTDEKDIIQKVTRELNDRGYMLVSYQMEKVSHSNADTYVVTIVIKAKKSTDDNKLLLFMEEFPEITVERIE</sequence>
<dbReference type="GO" id="GO:0005886">
    <property type="term" value="C:plasma membrane"/>
    <property type="evidence" value="ECO:0007669"/>
    <property type="project" value="UniProtKB-SubCell"/>
</dbReference>
<dbReference type="InterPro" id="IPR049177">
    <property type="entry name" value="MgtC_SapB_SrpB_YhiD_N"/>
</dbReference>
<evidence type="ECO:0000313" key="9">
    <source>
        <dbReference type="EMBL" id="KKB46036.1"/>
    </source>
</evidence>
<comment type="caution">
    <text evidence="9">The sequence shown here is derived from an EMBL/GenBank/DDBJ whole genome shotgun (WGS) entry which is preliminary data.</text>
</comment>
<dbReference type="HOGENOM" id="CLU_079292_0_1_10"/>
<dbReference type="PANTHER" id="PTHR33778">
    <property type="entry name" value="PROTEIN MGTC"/>
    <property type="match status" value="1"/>
</dbReference>
<evidence type="ECO:0000256" key="4">
    <source>
        <dbReference type="ARBA" id="ARBA00022692"/>
    </source>
</evidence>
<evidence type="ECO:0000256" key="2">
    <source>
        <dbReference type="ARBA" id="ARBA00009298"/>
    </source>
</evidence>
<feature type="transmembrane region" description="Helical" evidence="7">
    <location>
        <begin position="94"/>
        <end position="112"/>
    </location>
</feature>
<evidence type="ECO:0000313" key="10">
    <source>
        <dbReference type="Proteomes" id="UP000033035"/>
    </source>
</evidence>
<reference evidence="9 10" key="1">
    <citation type="submission" date="2013-04" db="EMBL/GenBank/DDBJ databases">
        <title>The Genome Sequence of Parabacteroides gordonii DSM 23371.</title>
        <authorList>
            <consortium name="The Broad Institute Genomics Platform"/>
            <person name="Earl A."/>
            <person name="Ward D."/>
            <person name="Feldgarden M."/>
            <person name="Gevers D."/>
            <person name="Martens E."/>
            <person name="Sakamoto M."/>
            <person name="Benno Y."/>
            <person name="Suzuki N."/>
            <person name="Matsunaga N."/>
            <person name="Koshihara K."/>
            <person name="Seki M."/>
            <person name="Komiya H."/>
            <person name="Walker B."/>
            <person name="Young S."/>
            <person name="Zeng Q."/>
            <person name="Gargeya S."/>
            <person name="Fitzgerald M."/>
            <person name="Haas B."/>
            <person name="Abouelleil A."/>
            <person name="Allen A.W."/>
            <person name="Alvarado L."/>
            <person name="Arachchi H.M."/>
            <person name="Berlin A.M."/>
            <person name="Chapman S.B."/>
            <person name="Gainer-Dewar J."/>
            <person name="Goldberg J."/>
            <person name="Griggs A."/>
            <person name="Gujja S."/>
            <person name="Hansen M."/>
            <person name="Howarth C."/>
            <person name="Imamovic A."/>
            <person name="Ireland A."/>
            <person name="Larimer J."/>
            <person name="McCowan C."/>
            <person name="Murphy C."/>
            <person name="Pearson M."/>
            <person name="Poon T.W."/>
            <person name="Priest M."/>
            <person name="Roberts A."/>
            <person name="Saif S."/>
            <person name="Shea T."/>
            <person name="Sisk P."/>
            <person name="Sykes S."/>
            <person name="Wortman J."/>
            <person name="Nusbaum C."/>
            <person name="Birren B."/>
        </authorList>
    </citation>
    <scope>NUCLEOTIDE SEQUENCE [LARGE SCALE GENOMIC DNA]</scope>
    <source>
        <strain evidence="9 10">MS-1</strain>
    </source>
</reference>
<dbReference type="STRING" id="1203610.HMPREF1536_05268"/>
<comment type="subcellular location">
    <subcellularLocation>
        <location evidence="1">Cell membrane</location>
        <topology evidence="1">Multi-pass membrane protein</topology>
    </subcellularLocation>
</comment>
<protein>
    <recommendedName>
        <fullName evidence="8">MgtC/SapB/SrpB/YhiD N-terminal domain-containing protein</fullName>
    </recommendedName>
</protein>
<evidence type="ECO:0000256" key="5">
    <source>
        <dbReference type="ARBA" id="ARBA00022989"/>
    </source>
</evidence>
<keyword evidence="10" id="KW-1185">Reference proteome</keyword>
<keyword evidence="6 7" id="KW-0472">Membrane</keyword>
<evidence type="ECO:0000259" key="8">
    <source>
        <dbReference type="Pfam" id="PF02308"/>
    </source>
</evidence>
<evidence type="ECO:0000256" key="6">
    <source>
        <dbReference type="ARBA" id="ARBA00023136"/>
    </source>
</evidence>
<feature type="transmembrane region" description="Helical" evidence="7">
    <location>
        <begin position="6"/>
        <end position="22"/>
    </location>
</feature>
<dbReference type="AlphaFoldDB" id="A0A0F5IKI9"/>
<organism evidence="9 10">
    <name type="scientific">Parabacteroides gordonii MS-1 = DSM 23371</name>
    <dbReference type="NCBI Taxonomy" id="1203610"/>
    <lineage>
        <taxon>Bacteria</taxon>
        <taxon>Pseudomonadati</taxon>
        <taxon>Bacteroidota</taxon>
        <taxon>Bacteroidia</taxon>
        <taxon>Bacteroidales</taxon>
        <taxon>Tannerellaceae</taxon>
        <taxon>Parabacteroides</taxon>
    </lineage>
</organism>
<accession>A0A0F5IKI9</accession>
<dbReference type="PANTHER" id="PTHR33778:SF1">
    <property type="entry name" value="MAGNESIUM TRANSPORTER YHID-RELATED"/>
    <property type="match status" value="1"/>
</dbReference>
<feature type="transmembrane region" description="Helical" evidence="7">
    <location>
        <begin position="34"/>
        <end position="53"/>
    </location>
</feature>
<dbReference type="Proteomes" id="UP000033035">
    <property type="component" value="Unassembled WGS sequence"/>
</dbReference>
<comment type="similarity">
    <text evidence="2">Belongs to the MgtC/SapB family.</text>
</comment>
<evidence type="ECO:0000256" key="3">
    <source>
        <dbReference type="ARBA" id="ARBA00022475"/>
    </source>
</evidence>
<dbReference type="RefSeq" id="WP_028727425.1">
    <property type="nucleotide sequence ID" value="NZ_AUAE01000014.1"/>
</dbReference>
<dbReference type="InterPro" id="IPR003416">
    <property type="entry name" value="MgtC/SapB/SrpB/YhiD_fam"/>
</dbReference>
<proteinExistence type="inferred from homology"/>
<keyword evidence="5 7" id="KW-1133">Transmembrane helix</keyword>
<keyword evidence="4 7" id="KW-0812">Transmembrane</keyword>
<dbReference type="PATRIC" id="fig|1203610.3.peg.5383"/>
<evidence type="ECO:0000256" key="1">
    <source>
        <dbReference type="ARBA" id="ARBA00004651"/>
    </source>
</evidence>
<dbReference type="Pfam" id="PF02308">
    <property type="entry name" value="MgtC"/>
    <property type="match status" value="1"/>
</dbReference>
<dbReference type="EMBL" id="AQHW01000030">
    <property type="protein sequence ID" value="KKB46036.1"/>
    <property type="molecule type" value="Genomic_DNA"/>
</dbReference>
<feature type="transmembrane region" description="Helical" evidence="7">
    <location>
        <begin position="69"/>
        <end position="87"/>
    </location>
</feature>
<feature type="transmembrane region" description="Helical" evidence="7">
    <location>
        <begin position="118"/>
        <end position="137"/>
    </location>
</feature>
<feature type="domain" description="MgtC/SapB/SrpB/YhiD N-terminal" evidence="8">
    <location>
        <begin position="9"/>
        <end position="136"/>
    </location>
</feature>
<gene>
    <name evidence="9" type="ORF">HMPREF1536_05268</name>
</gene>
<name>A0A0F5IKI9_9BACT</name>